<organism evidence="1 2">
    <name type="scientific">Thermatribacter velox</name>
    <dbReference type="NCBI Taxonomy" id="3039681"/>
    <lineage>
        <taxon>Bacteria</taxon>
        <taxon>Pseudomonadati</taxon>
        <taxon>Atribacterota</taxon>
        <taxon>Atribacteria</taxon>
        <taxon>Atribacterales</taxon>
        <taxon>Thermatribacteraceae</taxon>
        <taxon>Thermatribacter</taxon>
    </lineage>
</organism>
<reference evidence="1 2" key="1">
    <citation type="submission" date="2023-03" db="EMBL/GenBank/DDBJ databases">
        <title>Novel Species.</title>
        <authorList>
            <person name="Ma S."/>
        </authorList>
    </citation>
    <scope>NUCLEOTIDE SEQUENCE [LARGE SCALE GENOMIC DNA]</scope>
    <source>
        <strain evidence="1 2">B11</strain>
    </source>
</reference>
<dbReference type="InterPro" id="IPR027417">
    <property type="entry name" value="P-loop_NTPase"/>
</dbReference>
<dbReference type="SUPFAM" id="SSF52540">
    <property type="entry name" value="P-loop containing nucleoside triphosphate hydrolases"/>
    <property type="match status" value="1"/>
</dbReference>
<evidence type="ECO:0000313" key="1">
    <source>
        <dbReference type="EMBL" id="WZL77154.1"/>
    </source>
</evidence>
<dbReference type="PANTHER" id="PTHR11669">
    <property type="entry name" value="REPLICATION FACTOR C / DNA POLYMERASE III GAMMA-TAU SUBUNIT"/>
    <property type="match status" value="1"/>
</dbReference>
<dbReference type="EC" id="2.7.7.7" evidence="1"/>
<keyword evidence="1" id="KW-0548">Nucleotidyltransferase</keyword>
<dbReference type="PANTHER" id="PTHR11669:SF8">
    <property type="entry name" value="DNA POLYMERASE III SUBUNIT DELTA"/>
    <property type="match status" value="1"/>
</dbReference>
<protein>
    <submittedName>
        <fullName evidence="1">DNA polymerase III subunit delta</fullName>
        <ecNumber evidence="1">2.7.7.7</ecNumber>
    </submittedName>
</protein>
<dbReference type="EMBL" id="CP121689">
    <property type="protein sequence ID" value="WZL77154.1"/>
    <property type="molecule type" value="Genomic_DNA"/>
</dbReference>
<dbReference type="NCBIfam" id="TIGR00678">
    <property type="entry name" value="holB"/>
    <property type="match status" value="1"/>
</dbReference>
<dbReference type="Proteomes" id="UP001461341">
    <property type="component" value="Chromosome"/>
</dbReference>
<keyword evidence="1" id="KW-0808">Transferase</keyword>
<dbReference type="Gene3D" id="3.40.50.300">
    <property type="entry name" value="P-loop containing nucleotide triphosphate hydrolases"/>
    <property type="match status" value="1"/>
</dbReference>
<gene>
    <name evidence="1" type="primary">holB</name>
    <name evidence="1" type="ORF">QBE54_05420</name>
</gene>
<evidence type="ECO:0000313" key="2">
    <source>
        <dbReference type="Proteomes" id="UP001461341"/>
    </source>
</evidence>
<name>A0ABZ2YDT6_9BACT</name>
<sequence length="330" mass="37502">MSWENIVGHKFQKEYLQKTVASGKISHAYLFVGKEGIGKKLCALEFAKLLNCFSPGENGSCDQCKSCVSIDKGVHPDLLKLTPEGETLKIDQIREFNKWIHYKPLEARYRAGIIENITSMTEEAANCILKTLEEPPPKSIILLTSSDMRNLPRTLLSRCNVLYFAPLPARTIESFLVKNRSIASQKAFSVAQKAQGSIGKALQILEKEEEPYRLIENFFDGLSSISSLLSMGSKLLASKTNLQETLSLLELYLRDLLMYSRFREKELLYFTELEEKILKTIEGKEFDEKTVYNLIENIEQLNRDINSNVNQDVALIHFLLELKEVIQGAI</sequence>
<dbReference type="GO" id="GO:0003887">
    <property type="term" value="F:DNA-directed DNA polymerase activity"/>
    <property type="evidence" value="ECO:0007669"/>
    <property type="project" value="UniProtKB-EC"/>
</dbReference>
<accession>A0ABZ2YDT6</accession>
<dbReference type="Pfam" id="PF13177">
    <property type="entry name" value="DNA_pol3_delta2"/>
    <property type="match status" value="1"/>
</dbReference>
<keyword evidence="2" id="KW-1185">Reference proteome</keyword>
<dbReference type="InterPro" id="IPR004622">
    <property type="entry name" value="DNA_pol_HolB"/>
</dbReference>
<dbReference type="InterPro" id="IPR050238">
    <property type="entry name" value="DNA_Rep/Repair_Clamp_Loader"/>
</dbReference>
<proteinExistence type="predicted"/>
<dbReference type="RefSeq" id="WP_369019320.1">
    <property type="nucleotide sequence ID" value="NZ_CP121689.1"/>
</dbReference>